<dbReference type="InterPro" id="IPR029045">
    <property type="entry name" value="ClpP/crotonase-like_dom_sf"/>
</dbReference>
<dbReference type="Pfam" id="PF03572">
    <property type="entry name" value="Peptidase_S41"/>
    <property type="match status" value="1"/>
</dbReference>
<dbReference type="Proteomes" id="UP001250698">
    <property type="component" value="Unassembled WGS sequence"/>
</dbReference>
<dbReference type="RefSeq" id="WP_315996389.1">
    <property type="nucleotide sequence ID" value="NZ_JAWDJT010000001.1"/>
</dbReference>
<gene>
    <name evidence="3" type="ORF">ROI90_00555</name>
</gene>
<evidence type="ECO:0000256" key="1">
    <source>
        <dbReference type="SAM" id="SignalP"/>
    </source>
</evidence>
<sequence length="346" mass="37603">MKYLLLVTLCAAATSGARAQTTPAPLPDSVQAFLDKSLTLLETYSLERNAVNWPQLRQTVQQKAQGAQSVRALLPIYPFVFEQLKDDHGWLTHKGKTYKWRNPARTPYANLAVKAALAKKPGVLVKMLPGNIGYVQLPGINAGGSLQAMRDAALVVQDSLCRLNPDKAKAWIIDLRLNDGGAMAPMLAGLAPIIGDGHLGGFVDKDGKPDQQWYLRQGNFYMDTMQVTTLQNRCPVRRTNKPVAVLLSGMTASSGEIVAISLRGRPATRSFGEPTYGATTANESYRISGSSYLTIAGMQETDRNNVVYKTSLTPDVPIAGGDNFTDIGKDAKIAAALKWLKKQKSR</sequence>
<evidence type="ECO:0000259" key="2">
    <source>
        <dbReference type="SMART" id="SM00245"/>
    </source>
</evidence>
<reference evidence="3 4" key="1">
    <citation type="submission" date="2023-10" db="EMBL/GenBank/DDBJ databases">
        <title>Hymenobacter endophyticus sp. nov., an isolate from the leaf tissues of wheat.</title>
        <authorList>
            <person name="Dai Y."/>
        </authorList>
    </citation>
    <scope>NUCLEOTIDE SEQUENCE [LARGE SCALE GENOMIC DNA]</scope>
    <source>
        <strain evidence="3 4">ZK17L-C2</strain>
    </source>
</reference>
<comment type="caution">
    <text evidence="3">The sequence shown here is derived from an EMBL/GenBank/DDBJ whole genome shotgun (WGS) entry which is preliminary data.</text>
</comment>
<proteinExistence type="predicted"/>
<dbReference type="SMART" id="SM00245">
    <property type="entry name" value="TSPc"/>
    <property type="match status" value="1"/>
</dbReference>
<feature type="signal peptide" evidence="1">
    <location>
        <begin position="1"/>
        <end position="19"/>
    </location>
</feature>
<dbReference type="SUPFAM" id="SSF52096">
    <property type="entry name" value="ClpP/crotonase"/>
    <property type="match status" value="1"/>
</dbReference>
<feature type="domain" description="Tail specific protease" evidence="2">
    <location>
        <begin position="77"/>
        <end position="319"/>
    </location>
</feature>
<name>A0ABU3TBW7_9BACT</name>
<dbReference type="EMBL" id="JAWDJT010000001">
    <property type="protein sequence ID" value="MDU0368867.1"/>
    <property type="molecule type" value="Genomic_DNA"/>
</dbReference>
<feature type="chain" id="PRO_5046198331" evidence="1">
    <location>
        <begin position="20"/>
        <end position="346"/>
    </location>
</feature>
<evidence type="ECO:0000313" key="3">
    <source>
        <dbReference type="EMBL" id="MDU0368867.1"/>
    </source>
</evidence>
<dbReference type="PANTHER" id="PTHR32060:SF30">
    <property type="entry name" value="CARBOXY-TERMINAL PROCESSING PROTEASE CTPA"/>
    <property type="match status" value="1"/>
</dbReference>
<dbReference type="PANTHER" id="PTHR32060">
    <property type="entry name" value="TAIL-SPECIFIC PROTEASE"/>
    <property type="match status" value="1"/>
</dbReference>
<evidence type="ECO:0000313" key="4">
    <source>
        <dbReference type="Proteomes" id="UP001250698"/>
    </source>
</evidence>
<organism evidence="3 4">
    <name type="scientific">Hymenobacter endophyticus</name>
    <dbReference type="NCBI Taxonomy" id="3076335"/>
    <lineage>
        <taxon>Bacteria</taxon>
        <taxon>Pseudomonadati</taxon>
        <taxon>Bacteroidota</taxon>
        <taxon>Cytophagia</taxon>
        <taxon>Cytophagales</taxon>
        <taxon>Hymenobacteraceae</taxon>
        <taxon>Hymenobacter</taxon>
    </lineage>
</organism>
<accession>A0ABU3TBW7</accession>
<protein>
    <submittedName>
        <fullName evidence="3">S41 family peptidase</fullName>
    </submittedName>
</protein>
<keyword evidence="4" id="KW-1185">Reference proteome</keyword>
<keyword evidence="1" id="KW-0732">Signal</keyword>
<dbReference type="Gene3D" id="3.90.226.10">
    <property type="entry name" value="2-enoyl-CoA Hydratase, Chain A, domain 1"/>
    <property type="match status" value="1"/>
</dbReference>
<dbReference type="InterPro" id="IPR005151">
    <property type="entry name" value="Tail-specific_protease"/>
</dbReference>